<evidence type="ECO:0000313" key="3">
    <source>
        <dbReference type="EMBL" id="KAF5700153.1"/>
    </source>
</evidence>
<evidence type="ECO:0000256" key="1">
    <source>
        <dbReference type="SAM" id="MobiDB-lite"/>
    </source>
</evidence>
<feature type="compositionally biased region" description="Basic and acidic residues" evidence="1">
    <location>
        <begin position="124"/>
        <end position="153"/>
    </location>
</feature>
<feature type="compositionally biased region" description="Polar residues" evidence="1">
    <location>
        <begin position="40"/>
        <end position="53"/>
    </location>
</feature>
<dbReference type="InterPro" id="IPR027417">
    <property type="entry name" value="P-loop_NTPase"/>
</dbReference>
<dbReference type="SMART" id="SM00382">
    <property type="entry name" value="AAA"/>
    <property type="match status" value="1"/>
</dbReference>
<dbReference type="AlphaFoldDB" id="A0A8H6D1F4"/>
<dbReference type="Pfam" id="PF22942">
    <property type="entry name" value="DUF7025"/>
    <property type="match status" value="1"/>
</dbReference>
<proteinExistence type="predicted"/>
<dbReference type="Proteomes" id="UP000544331">
    <property type="component" value="Unassembled WGS sequence"/>
</dbReference>
<feature type="compositionally biased region" description="Basic and acidic residues" evidence="1">
    <location>
        <begin position="88"/>
        <end position="99"/>
    </location>
</feature>
<dbReference type="Pfam" id="PF23232">
    <property type="entry name" value="AAA_lid_13"/>
    <property type="match status" value="1"/>
</dbReference>
<dbReference type="Pfam" id="PF00004">
    <property type="entry name" value="AAA"/>
    <property type="match status" value="1"/>
</dbReference>
<feature type="domain" description="AAA+ ATPase" evidence="2">
    <location>
        <begin position="761"/>
        <end position="888"/>
    </location>
</feature>
<dbReference type="InterPro" id="IPR054289">
    <property type="entry name" value="DUF7025"/>
</dbReference>
<gene>
    <name evidence="3" type="ORF">FMUND_14458</name>
</gene>
<dbReference type="InterPro" id="IPR056599">
    <property type="entry name" value="AAA_lid_fung"/>
</dbReference>
<comment type="caution">
    <text evidence="3">The sequence shown here is derived from an EMBL/GenBank/DDBJ whole genome shotgun (WGS) entry which is preliminary data.</text>
</comment>
<dbReference type="OrthoDB" id="10042665at2759"/>
<dbReference type="CDD" id="cd19481">
    <property type="entry name" value="RecA-like_protease"/>
    <property type="match status" value="1"/>
</dbReference>
<organism evidence="3 4">
    <name type="scientific">Fusarium mundagurra</name>
    <dbReference type="NCBI Taxonomy" id="1567541"/>
    <lineage>
        <taxon>Eukaryota</taxon>
        <taxon>Fungi</taxon>
        <taxon>Dikarya</taxon>
        <taxon>Ascomycota</taxon>
        <taxon>Pezizomycotina</taxon>
        <taxon>Sordariomycetes</taxon>
        <taxon>Hypocreomycetidae</taxon>
        <taxon>Hypocreales</taxon>
        <taxon>Nectriaceae</taxon>
        <taxon>Fusarium</taxon>
        <taxon>Fusarium fujikuroi species complex</taxon>
    </lineage>
</organism>
<evidence type="ECO:0000259" key="2">
    <source>
        <dbReference type="SMART" id="SM00382"/>
    </source>
</evidence>
<dbReference type="SUPFAM" id="SSF52540">
    <property type="entry name" value="P-loop containing nucleoside triphosphate hydrolases"/>
    <property type="match status" value="1"/>
</dbReference>
<evidence type="ECO:0000313" key="4">
    <source>
        <dbReference type="Proteomes" id="UP000544331"/>
    </source>
</evidence>
<feature type="region of interest" description="Disordered" evidence="1">
    <location>
        <begin position="74"/>
        <end position="168"/>
    </location>
</feature>
<name>A0A8H6D1F4_9HYPO</name>
<dbReference type="InterPro" id="IPR003959">
    <property type="entry name" value="ATPase_AAA_core"/>
</dbReference>
<dbReference type="PANTHER" id="PTHR46411">
    <property type="entry name" value="FAMILY ATPASE, PUTATIVE-RELATED"/>
    <property type="match status" value="1"/>
</dbReference>
<accession>A0A8H6D1F4</accession>
<dbReference type="InterPro" id="IPR003593">
    <property type="entry name" value="AAA+_ATPase"/>
</dbReference>
<dbReference type="Gene3D" id="3.40.50.300">
    <property type="entry name" value="P-loop containing nucleotide triphosphate hydrolases"/>
    <property type="match status" value="1"/>
</dbReference>
<dbReference type="PANTHER" id="PTHR46411:SF2">
    <property type="entry name" value="AAA+ ATPASE DOMAIN-CONTAINING PROTEIN"/>
    <property type="match status" value="1"/>
</dbReference>
<dbReference type="GO" id="GO:0005524">
    <property type="term" value="F:ATP binding"/>
    <property type="evidence" value="ECO:0007669"/>
    <property type="project" value="InterPro"/>
</dbReference>
<reference evidence="3 4" key="1">
    <citation type="submission" date="2020-05" db="EMBL/GenBank/DDBJ databases">
        <title>Identification and distribution of gene clusters putatively required for synthesis of sphingolipid metabolism inhibitors in phylogenetically diverse species of the filamentous fungus Fusarium.</title>
        <authorList>
            <person name="Kim H.-S."/>
            <person name="Busman M."/>
            <person name="Brown D.W."/>
            <person name="Divon H."/>
            <person name="Uhlig S."/>
            <person name="Proctor R.H."/>
        </authorList>
    </citation>
    <scope>NUCLEOTIDE SEQUENCE [LARGE SCALE GENOMIC DNA]</scope>
    <source>
        <strain evidence="3 4">NRRL 66235</strain>
    </source>
</reference>
<sequence length="1007" mass="115439">MSPQSFHSSFWPLAEATNSIKIAPGTVDKPPQRLIGLGSWTPSVQFQDNQHTGEPSEWPSSWIHANARFAAGASEKTIYDEESGEEEFGLKDTADKDKEVEDSDNSGNNSDNDSNDSDDIGDNSAREDHIRTATELDSLRDRSDNRNIAKESDCLPYNHSEDSFGSEPSWPLVRNITISRDQTHASSFNKELLAALDQGKDQREPDLLIDQVTEEKEEEGQFATTPFTPFPNHALQDYQMEVMLLERQEKKRRLMTQQEQGTVPGPSTSVEVAPAQLVPVALEVEHEAKKDKKPANTEAPVNFVQIAQLEQEIQKLRKLQNTLKSTTWLVLYKIEGEETTYLAEPSWTLKQKQPLLFRGNEPLADEAGYLKHRLDAAFVVYKHYEPGFQSKDVRKAMAEGSTIPVPKPAREVVRPLSKQMIMALDEYVDSLPSFKEKFPGWRSRDPIKSPFLFWYCYRSPGALEGLEEPHKKQMLLLTEWIDRNYSEMYSEVETKFSEGHVSKTTMPFFIQPGEVLVSRNEKGIQGYIAESWPVKLHSITSPPDYPNGPPKVTQTWSVYAWSYGYDGKFYRNSTTLDIDLEFNEDNPDVSIAKLNILPIRFGNSEFRTKLDRRGRTMWACRKSNLVAYKDTTEDDLSGEAERYMIDFNTYKQLHSDSHKFKTAYPSLTSPNRKEMDAAVMECDDPPHGAELFVFPNTIVGYNLRQKKWQDLQIDLMKKVLWNKQAFRHLVIDQEIKDIIQALVTSTLETDQTTDLIQGKGNGLIILLHGGPGTGKTFTAESVAELAEKPLFRVTCGDIGTNPEAVEKYLESVLHLGKIWGCVVLLDEADVFLEQRTLTDLERNALVSVFLRVLEYYEGILILTSNRVGTFDEAFKSRIQLSLHYESLTKNQRRTIWENFLNRLNNLEQENLKIEPIEERKRKFAENKGINFDDIERHLADLAEEQMNGRQIRNVITTARQLAKFKGERMMYRHLEHVVRISRKFDKYLEKVRDSYTDDQVAREEGIR</sequence>
<feature type="region of interest" description="Disordered" evidence="1">
    <location>
        <begin position="22"/>
        <end position="60"/>
    </location>
</feature>
<dbReference type="GO" id="GO:0016887">
    <property type="term" value="F:ATP hydrolysis activity"/>
    <property type="evidence" value="ECO:0007669"/>
    <property type="project" value="InterPro"/>
</dbReference>
<protein>
    <submittedName>
        <fullName evidence="3">AAA family ATPase</fullName>
    </submittedName>
</protein>
<keyword evidence="4" id="KW-1185">Reference proteome</keyword>
<dbReference type="EMBL" id="JAAOAN010000753">
    <property type="protein sequence ID" value="KAF5700153.1"/>
    <property type="molecule type" value="Genomic_DNA"/>
</dbReference>